<dbReference type="Gene3D" id="1.10.10.10">
    <property type="entry name" value="Winged helix-like DNA-binding domain superfamily/Winged helix DNA-binding domain"/>
    <property type="match status" value="1"/>
</dbReference>
<evidence type="ECO:0000256" key="4">
    <source>
        <dbReference type="ARBA" id="ARBA00023012"/>
    </source>
</evidence>
<dbReference type="FunFam" id="1.10.10.10:FF:000018">
    <property type="entry name" value="DNA-binding response regulator ResD"/>
    <property type="match status" value="1"/>
</dbReference>
<dbReference type="STRING" id="1637975.AN957_16775"/>
<evidence type="ECO:0000256" key="9">
    <source>
        <dbReference type="ARBA" id="ARBA00023163"/>
    </source>
</evidence>
<evidence type="ECO:0000259" key="14">
    <source>
        <dbReference type="PROSITE" id="PS50110"/>
    </source>
</evidence>
<dbReference type="SUPFAM" id="SSF52172">
    <property type="entry name" value="CheY-like"/>
    <property type="match status" value="1"/>
</dbReference>
<feature type="modified residue" description="4-aspartylphosphate" evidence="12">
    <location>
        <position position="52"/>
    </location>
</feature>
<dbReference type="InterPro" id="IPR011006">
    <property type="entry name" value="CheY-like_superfamily"/>
</dbReference>
<feature type="domain" description="Response regulatory" evidence="14">
    <location>
        <begin position="3"/>
        <end position="116"/>
    </location>
</feature>
<dbReference type="GO" id="GO:0000156">
    <property type="term" value="F:phosphorelay response regulator activity"/>
    <property type="evidence" value="ECO:0007669"/>
    <property type="project" value="TreeGrafter"/>
</dbReference>
<evidence type="ECO:0000256" key="6">
    <source>
        <dbReference type="ARBA" id="ARBA00023026"/>
    </source>
</evidence>
<dbReference type="GO" id="GO:0000976">
    <property type="term" value="F:transcription cis-regulatory region binding"/>
    <property type="evidence" value="ECO:0007669"/>
    <property type="project" value="TreeGrafter"/>
</dbReference>
<evidence type="ECO:0000256" key="11">
    <source>
        <dbReference type="ARBA" id="ARBA00039976"/>
    </source>
</evidence>
<evidence type="ECO:0000259" key="15">
    <source>
        <dbReference type="PROSITE" id="PS51755"/>
    </source>
</evidence>
<keyword evidence="17" id="KW-1185">Reference proteome</keyword>
<comment type="subcellular location">
    <subcellularLocation>
        <location evidence="1">Cytoplasm</location>
    </subcellularLocation>
</comment>
<dbReference type="SMART" id="SM00862">
    <property type="entry name" value="Trans_reg_C"/>
    <property type="match status" value="1"/>
</dbReference>
<comment type="caution">
    <text evidence="16">The sequence shown here is derived from an EMBL/GenBank/DDBJ whole genome shotgun (WGS) entry which is preliminary data.</text>
</comment>
<dbReference type="InterPro" id="IPR036388">
    <property type="entry name" value="WH-like_DNA-bd_sf"/>
</dbReference>
<dbReference type="GO" id="GO:0006355">
    <property type="term" value="P:regulation of DNA-templated transcription"/>
    <property type="evidence" value="ECO:0007669"/>
    <property type="project" value="InterPro"/>
</dbReference>
<dbReference type="AlphaFoldDB" id="A0A0Q3T9M1"/>
<name>A0A0Q3T9M1_9BACI</name>
<dbReference type="PANTHER" id="PTHR48111:SF49">
    <property type="entry name" value="HEME RESPONSE REGULATOR HSSR"/>
    <property type="match status" value="1"/>
</dbReference>
<dbReference type="PANTHER" id="PTHR48111">
    <property type="entry name" value="REGULATOR OF RPOS"/>
    <property type="match status" value="1"/>
</dbReference>
<dbReference type="Pfam" id="PF00486">
    <property type="entry name" value="Trans_reg_C"/>
    <property type="match status" value="1"/>
</dbReference>
<accession>A0A0Q3T9M1</accession>
<dbReference type="RefSeq" id="WP_053476590.1">
    <property type="nucleotide sequence ID" value="NZ_CP041305.1"/>
</dbReference>
<evidence type="ECO:0000256" key="2">
    <source>
        <dbReference type="ARBA" id="ARBA00022490"/>
    </source>
</evidence>
<dbReference type="PROSITE" id="PS50110">
    <property type="entry name" value="RESPONSE_REGULATORY"/>
    <property type="match status" value="1"/>
</dbReference>
<dbReference type="GO" id="GO:0032993">
    <property type="term" value="C:protein-DNA complex"/>
    <property type="evidence" value="ECO:0007669"/>
    <property type="project" value="TreeGrafter"/>
</dbReference>
<keyword evidence="5" id="KW-0805">Transcription regulation</keyword>
<dbReference type="PATRIC" id="fig|1637975.4.peg.3274"/>
<keyword evidence="9" id="KW-0804">Transcription</keyword>
<evidence type="ECO:0000256" key="1">
    <source>
        <dbReference type="ARBA" id="ARBA00004496"/>
    </source>
</evidence>
<reference evidence="16 17" key="1">
    <citation type="submission" date="2015-09" db="EMBL/GenBank/DDBJ databases">
        <title>Genome sequencing project for genomic taxonomy and phylogenomics of Bacillus-like bacteria.</title>
        <authorList>
            <person name="Liu B."/>
            <person name="Wang J."/>
            <person name="Zhu Y."/>
            <person name="Liu G."/>
            <person name="Chen Q."/>
            <person name="Chen Z."/>
            <person name="Lan J."/>
            <person name="Che J."/>
            <person name="Ge C."/>
            <person name="Shi H."/>
            <person name="Pan Z."/>
            <person name="Liu X."/>
        </authorList>
    </citation>
    <scope>NUCLEOTIDE SEQUENCE [LARGE SCALE GENOMIC DNA]</scope>
    <source>
        <strain evidence="16 17">FJAT-18043</strain>
    </source>
</reference>
<dbReference type="InterPro" id="IPR001789">
    <property type="entry name" value="Sig_transdc_resp-reg_receiver"/>
</dbReference>
<comment type="function">
    <text evidence="10">Member of the two-component regulatory system HssS/HssR involved in intracellular heme homeostasis and tempering of staphylococcal virulence. Phosphorylated HssR binds to a direct repeat sequence within hrtAB promoter and activates the expression of hrtAB, an efflux pump, in response to extracellular heme, hemin, hemoglobin or blood.</text>
</comment>
<evidence type="ECO:0000256" key="5">
    <source>
        <dbReference type="ARBA" id="ARBA00023015"/>
    </source>
</evidence>
<dbReference type="PROSITE" id="PS51755">
    <property type="entry name" value="OMPR_PHOB"/>
    <property type="match status" value="1"/>
</dbReference>
<evidence type="ECO:0000256" key="3">
    <source>
        <dbReference type="ARBA" id="ARBA00022553"/>
    </source>
</evidence>
<protein>
    <recommendedName>
        <fullName evidence="11">Heme response regulator HssR</fullName>
    </recommendedName>
</protein>
<keyword evidence="7 13" id="KW-0238">DNA-binding</keyword>
<evidence type="ECO:0000256" key="7">
    <source>
        <dbReference type="ARBA" id="ARBA00023125"/>
    </source>
</evidence>
<evidence type="ECO:0000313" key="16">
    <source>
        <dbReference type="EMBL" id="KQL20053.1"/>
    </source>
</evidence>
<evidence type="ECO:0000256" key="12">
    <source>
        <dbReference type="PROSITE-ProRule" id="PRU00169"/>
    </source>
</evidence>
<dbReference type="GO" id="GO:0005829">
    <property type="term" value="C:cytosol"/>
    <property type="evidence" value="ECO:0007669"/>
    <property type="project" value="TreeGrafter"/>
</dbReference>
<feature type="DNA-binding region" description="OmpR/PhoB-type" evidence="13">
    <location>
        <begin position="124"/>
        <end position="222"/>
    </location>
</feature>
<evidence type="ECO:0000313" key="17">
    <source>
        <dbReference type="Proteomes" id="UP000050996"/>
    </source>
</evidence>
<sequence>MQSVLVTDDDQHVRYLVKELLMREGFKVIEASNGEEALELLQQHACVIAVVDIMMPYMDGYTLTEEIRRIYDIPIVLLTAKSQIEDKEKGYSSGTDDYLVKPFEPKELLFRVNALLRRYGKAGESNIKIGSILINKKSYEIDWNGKTFILPLKEFELLYYLASRPNQVFSRGQLIEQVWGMDYVGDERTVDVHIKRLRERFSKAFDDFSIKTIRGIGYSLEVHK</sequence>
<evidence type="ECO:0000256" key="13">
    <source>
        <dbReference type="PROSITE-ProRule" id="PRU01091"/>
    </source>
</evidence>
<dbReference type="Pfam" id="PF00072">
    <property type="entry name" value="Response_reg"/>
    <property type="match status" value="1"/>
</dbReference>
<keyword evidence="2" id="KW-0963">Cytoplasm</keyword>
<dbReference type="InterPro" id="IPR001867">
    <property type="entry name" value="OmpR/PhoB-type_DNA-bd"/>
</dbReference>
<keyword evidence="8" id="KW-0010">Activator</keyword>
<dbReference type="SMART" id="SM00448">
    <property type="entry name" value="REC"/>
    <property type="match status" value="1"/>
</dbReference>
<dbReference type="EMBL" id="LJIX01000006">
    <property type="protein sequence ID" value="KQL20053.1"/>
    <property type="molecule type" value="Genomic_DNA"/>
</dbReference>
<keyword evidence="3 12" id="KW-0597">Phosphoprotein</keyword>
<organism evidence="16 17">
    <name type="scientific">Cytobacillus solani</name>
    <dbReference type="NCBI Taxonomy" id="1637975"/>
    <lineage>
        <taxon>Bacteria</taxon>
        <taxon>Bacillati</taxon>
        <taxon>Bacillota</taxon>
        <taxon>Bacilli</taxon>
        <taxon>Bacillales</taxon>
        <taxon>Bacillaceae</taxon>
        <taxon>Cytobacillus</taxon>
    </lineage>
</organism>
<dbReference type="CDD" id="cd00383">
    <property type="entry name" value="trans_reg_C"/>
    <property type="match status" value="1"/>
</dbReference>
<evidence type="ECO:0000256" key="10">
    <source>
        <dbReference type="ARBA" id="ARBA00037471"/>
    </source>
</evidence>
<keyword evidence="4" id="KW-0902">Two-component regulatory system</keyword>
<evidence type="ECO:0000256" key="8">
    <source>
        <dbReference type="ARBA" id="ARBA00023159"/>
    </source>
</evidence>
<dbReference type="Proteomes" id="UP000050996">
    <property type="component" value="Unassembled WGS sequence"/>
</dbReference>
<proteinExistence type="predicted"/>
<keyword evidence="6" id="KW-0843">Virulence</keyword>
<gene>
    <name evidence="16" type="ORF">AN957_16775</name>
</gene>
<dbReference type="InterPro" id="IPR039420">
    <property type="entry name" value="WalR-like"/>
</dbReference>
<dbReference type="CDD" id="cd17574">
    <property type="entry name" value="REC_OmpR"/>
    <property type="match status" value="1"/>
</dbReference>
<dbReference type="Gene3D" id="3.40.50.2300">
    <property type="match status" value="1"/>
</dbReference>
<feature type="domain" description="OmpR/PhoB-type" evidence="15">
    <location>
        <begin position="124"/>
        <end position="222"/>
    </location>
</feature>